<keyword evidence="3 7" id="KW-0540">Nuclease</keyword>
<evidence type="ECO:0000313" key="9">
    <source>
        <dbReference type="Proteomes" id="UP000468388"/>
    </source>
</evidence>
<dbReference type="GO" id="GO:0001682">
    <property type="term" value="P:tRNA 5'-leader removal"/>
    <property type="evidence" value="ECO:0007669"/>
    <property type="project" value="UniProtKB-UniRule"/>
</dbReference>
<dbReference type="InterPro" id="IPR020539">
    <property type="entry name" value="RNase_P_CS"/>
</dbReference>
<dbReference type="EC" id="3.1.26.5" evidence="7"/>
<dbReference type="AlphaFoldDB" id="A0A6N8JI77"/>
<dbReference type="Pfam" id="PF00825">
    <property type="entry name" value="Ribonuclease_P"/>
    <property type="match status" value="1"/>
</dbReference>
<dbReference type="Proteomes" id="UP000468388">
    <property type="component" value="Unassembled WGS sequence"/>
</dbReference>
<accession>A0A6N8JI77</accession>
<reference evidence="8 9" key="1">
    <citation type="submission" date="2019-12" db="EMBL/GenBank/DDBJ databases">
        <title>The draft genomic sequence of strain Chitinophaga oryziterrae JCM 16595.</title>
        <authorList>
            <person name="Zhang X."/>
        </authorList>
    </citation>
    <scope>NUCLEOTIDE SEQUENCE [LARGE SCALE GENOMIC DNA]</scope>
    <source>
        <strain evidence="8 9">JCM 16595</strain>
    </source>
</reference>
<gene>
    <name evidence="7" type="primary">rnpA</name>
    <name evidence="8" type="ORF">GO495_26075</name>
</gene>
<dbReference type="RefSeq" id="WP_344813238.1">
    <property type="nucleotide sequence ID" value="NZ_BAAAZB010000021.1"/>
</dbReference>
<evidence type="ECO:0000313" key="8">
    <source>
        <dbReference type="EMBL" id="MVT44089.1"/>
    </source>
</evidence>
<comment type="function">
    <text evidence="1 7">RNaseP catalyzes the removal of the 5'-leader sequence from pre-tRNA to produce the mature 5'-terminus. It can also cleave other RNA substrates such as 4.5S RNA. The protein component plays an auxiliary but essential role in vivo by binding to the 5'-leader sequence and broadening the substrate specificity of the ribozyme.</text>
</comment>
<comment type="subunit">
    <text evidence="7">Consists of a catalytic RNA component (M1 or rnpB) and a protein subunit.</text>
</comment>
<keyword evidence="5 7" id="KW-0378">Hydrolase</keyword>
<keyword evidence="9" id="KW-1185">Reference proteome</keyword>
<evidence type="ECO:0000256" key="7">
    <source>
        <dbReference type="HAMAP-Rule" id="MF_00227"/>
    </source>
</evidence>
<comment type="caution">
    <text evidence="8">The sequence shown here is derived from an EMBL/GenBank/DDBJ whole genome shotgun (WGS) entry which is preliminary data.</text>
</comment>
<sequence>MKTYSFNTEERLKSRKLIETLFREGKAFSVFPYRVLFMRVDHPGSKYPAQAGFTVSTKRFPHAVDRNRVKRLTRECWRLQKQPFYDYLAEHSCQLAIFFIYTDKKIAPYPLLQEKVSVILKKLEKEVLKLALPDKPAL</sequence>
<dbReference type="SUPFAM" id="SSF54211">
    <property type="entry name" value="Ribosomal protein S5 domain 2-like"/>
    <property type="match status" value="1"/>
</dbReference>
<keyword evidence="6 7" id="KW-0694">RNA-binding</keyword>
<organism evidence="8 9">
    <name type="scientific">Chitinophaga oryziterrae</name>
    <dbReference type="NCBI Taxonomy" id="1031224"/>
    <lineage>
        <taxon>Bacteria</taxon>
        <taxon>Pseudomonadati</taxon>
        <taxon>Bacteroidota</taxon>
        <taxon>Chitinophagia</taxon>
        <taxon>Chitinophagales</taxon>
        <taxon>Chitinophagaceae</taxon>
        <taxon>Chitinophaga</taxon>
    </lineage>
</organism>
<comment type="catalytic activity">
    <reaction evidence="7">
        <text>Endonucleolytic cleavage of RNA, removing 5'-extranucleotides from tRNA precursor.</text>
        <dbReference type="EC" id="3.1.26.5"/>
    </reaction>
</comment>
<evidence type="ECO:0000256" key="1">
    <source>
        <dbReference type="ARBA" id="ARBA00002663"/>
    </source>
</evidence>
<dbReference type="GO" id="GO:0000049">
    <property type="term" value="F:tRNA binding"/>
    <property type="evidence" value="ECO:0007669"/>
    <property type="project" value="UniProtKB-UniRule"/>
</dbReference>
<proteinExistence type="inferred from homology"/>
<dbReference type="InterPro" id="IPR000100">
    <property type="entry name" value="RNase_P"/>
</dbReference>
<evidence type="ECO:0000256" key="6">
    <source>
        <dbReference type="ARBA" id="ARBA00022884"/>
    </source>
</evidence>
<dbReference type="InterPro" id="IPR014721">
    <property type="entry name" value="Ribsml_uS5_D2-typ_fold_subgr"/>
</dbReference>
<dbReference type="GO" id="GO:0004526">
    <property type="term" value="F:ribonuclease P activity"/>
    <property type="evidence" value="ECO:0007669"/>
    <property type="project" value="UniProtKB-UniRule"/>
</dbReference>
<dbReference type="HAMAP" id="MF_00227">
    <property type="entry name" value="RNase_P"/>
    <property type="match status" value="1"/>
</dbReference>
<evidence type="ECO:0000256" key="4">
    <source>
        <dbReference type="ARBA" id="ARBA00022759"/>
    </source>
</evidence>
<dbReference type="InterPro" id="IPR020568">
    <property type="entry name" value="Ribosomal_Su5_D2-typ_SF"/>
</dbReference>
<evidence type="ECO:0000256" key="5">
    <source>
        <dbReference type="ARBA" id="ARBA00022801"/>
    </source>
</evidence>
<dbReference type="PROSITE" id="PS00648">
    <property type="entry name" value="RIBONUCLEASE_P"/>
    <property type="match status" value="1"/>
</dbReference>
<dbReference type="Gene3D" id="3.30.230.10">
    <property type="match status" value="1"/>
</dbReference>
<dbReference type="EMBL" id="WRXO01000010">
    <property type="protein sequence ID" value="MVT44089.1"/>
    <property type="molecule type" value="Genomic_DNA"/>
</dbReference>
<keyword evidence="2 7" id="KW-0819">tRNA processing</keyword>
<comment type="similarity">
    <text evidence="7">Belongs to the RnpA family.</text>
</comment>
<evidence type="ECO:0000256" key="2">
    <source>
        <dbReference type="ARBA" id="ARBA00022694"/>
    </source>
</evidence>
<keyword evidence="4 7" id="KW-0255">Endonuclease</keyword>
<protein>
    <recommendedName>
        <fullName evidence="7">Ribonuclease P protein component</fullName>
        <shortName evidence="7">RNase P protein</shortName>
        <shortName evidence="7">RNaseP protein</shortName>
        <ecNumber evidence="7">3.1.26.5</ecNumber>
    </recommendedName>
    <alternativeName>
        <fullName evidence="7">Protein C5</fullName>
    </alternativeName>
</protein>
<evidence type="ECO:0000256" key="3">
    <source>
        <dbReference type="ARBA" id="ARBA00022722"/>
    </source>
</evidence>
<name>A0A6N8JI77_9BACT</name>